<dbReference type="InterPro" id="IPR005123">
    <property type="entry name" value="Oxoglu/Fe-dep_dioxygenase_dom"/>
</dbReference>
<dbReference type="EMBL" id="KM233796">
    <property type="protein sequence ID" value="AIW06446.1"/>
    <property type="molecule type" value="mRNA"/>
</dbReference>
<dbReference type="PROSITE" id="PS51471">
    <property type="entry name" value="FE2OG_OXY"/>
    <property type="match status" value="1"/>
</dbReference>
<feature type="signal peptide" evidence="2">
    <location>
        <begin position="1"/>
        <end position="20"/>
    </location>
</feature>
<dbReference type="InterPro" id="IPR026992">
    <property type="entry name" value="DIOX_N"/>
</dbReference>
<dbReference type="Gene3D" id="2.60.120.330">
    <property type="entry name" value="B-lactam Antibiotic, Isopenicillin N Synthase, Chain"/>
    <property type="match status" value="1"/>
</dbReference>
<dbReference type="InterPro" id="IPR044861">
    <property type="entry name" value="IPNS-like_FE2OG_OXY"/>
</dbReference>
<dbReference type="InterPro" id="IPR050231">
    <property type="entry name" value="Iron_ascorbate_oxido_reductase"/>
</dbReference>
<comment type="similarity">
    <text evidence="1">Belongs to the iron/ascorbate-dependent oxidoreductase family.</text>
</comment>
<keyword evidence="1" id="KW-0560">Oxidoreductase</keyword>
<dbReference type="SUPFAM" id="SSF51197">
    <property type="entry name" value="Clavaminate synthase-like"/>
    <property type="match status" value="1"/>
</dbReference>
<reference evidence="4" key="1">
    <citation type="journal article" date="2015" name="PLoS ONE">
        <title>Occurrence of Isopenicillin-N-Synthase Homologs in Bioluminescent Ctenophores and Implications for Coelenterazine Biosynthesis.</title>
        <authorList>
            <person name="Francis W.R."/>
            <person name="Shaner N.C."/>
            <person name="Christianson L.M."/>
            <person name="Powers M.L."/>
            <person name="Haddock S.H."/>
        </authorList>
    </citation>
    <scope>NUCLEOTIDE SEQUENCE</scope>
</reference>
<proteinExistence type="evidence at transcript level"/>
<keyword evidence="1" id="KW-0479">Metal-binding</keyword>
<evidence type="ECO:0000256" key="2">
    <source>
        <dbReference type="SAM" id="SignalP"/>
    </source>
</evidence>
<keyword evidence="2" id="KW-0732">Signal</keyword>
<feature type="chain" id="PRO_5001969408" evidence="2">
    <location>
        <begin position="21"/>
        <end position="368"/>
    </location>
</feature>
<protein>
    <submittedName>
        <fullName evidence="4">Putative isopenicillin-n-synthase</fullName>
    </submittedName>
</protein>
<dbReference type="PANTHER" id="PTHR47990">
    <property type="entry name" value="2-OXOGLUTARATE (2OG) AND FE(II)-DEPENDENT OXYGENASE SUPERFAMILY PROTEIN-RELATED"/>
    <property type="match status" value="1"/>
</dbReference>
<sequence>MSRDLLLWLVLGLLLALLLPHFYHRLHQATRSPVQANRPGLYDVARIPYLDLVAGDHSTDQKVLKQMKKYGFFYVTQIPDYDSYKELELLKKFFNLPTDVKYKVAVTKHNPANSNVYRGYGPAMDNINTQYKEVFNIGPHEVETETKSYSTAKKISVERNVWPVTDDNSFDEEFKHTFQKGFSIRKTVAQSVIKCIGRALHAPQLIERFKHHEFSTLGLRKYPKRGSTGGSSKTVSSFDGEMLTELEHVDSTVTVLTTFSNPGLQALYKGVYEDVDPTGDSFIINIGALLEDITESQIMAVRHRVKDIQRERFSIPFFFNPSFDADISSSIHGKKTPAGEHSETFGEWMTQYLPAVEPILLRGNALLG</sequence>
<dbReference type="InterPro" id="IPR027443">
    <property type="entry name" value="IPNS-like_sf"/>
</dbReference>
<dbReference type="AlphaFoldDB" id="A0A0A0RX40"/>
<name>A0A0A0RX40_9METZ</name>
<dbReference type="GO" id="GO:0016491">
    <property type="term" value="F:oxidoreductase activity"/>
    <property type="evidence" value="ECO:0007669"/>
    <property type="project" value="UniProtKB-KW"/>
</dbReference>
<evidence type="ECO:0000256" key="1">
    <source>
        <dbReference type="RuleBase" id="RU003682"/>
    </source>
</evidence>
<dbReference type="Pfam" id="PF03171">
    <property type="entry name" value="2OG-FeII_Oxy"/>
    <property type="match status" value="1"/>
</dbReference>
<dbReference type="PRINTS" id="PR00682">
    <property type="entry name" value="IPNSYNTHASE"/>
</dbReference>
<evidence type="ECO:0000313" key="4">
    <source>
        <dbReference type="EMBL" id="AIW06446.1"/>
    </source>
</evidence>
<organism evidence="4">
    <name type="scientific">Euplokamis dunlapae</name>
    <dbReference type="NCBI Taxonomy" id="1403701"/>
    <lineage>
        <taxon>Eukaryota</taxon>
        <taxon>Metazoa</taxon>
        <taxon>Ctenophora</taxon>
        <taxon>Tentaculata</taxon>
        <taxon>Cydippida</taxon>
        <taxon>Euplokamidae</taxon>
        <taxon>Euplokamis</taxon>
    </lineage>
</organism>
<accession>A0A0A0RX40</accession>
<dbReference type="GO" id="GO:0046872">
    <property type="term" value="F:metal ion binding"/>
    <property type="evidence" value="ECO:0007669"/>
    <property type="project" value="UniProtKB-KW"/>
</dbReference>
<keyword evidence="1" id="KW-0408">Iron</keyword>
<feature type="domain" description="Fe2OG dioxygenase" evidence="3">
    <location>
        <begin position="213"/>
        <end position="321"/>
    </location>
</feature>
<dbReference type="Pfam" id="PF14226">
    <property type="entry name" value="DIOX_N"/>
    <property type="match status" value="1"/>
</dbReference>
<evidence type="ECO:0000259" key="3">
    <source>
        <dbReference type="PROSITE" id="PS51471"/>
    </source>
</evidence>